<name>A0AAV9XGY5_9PEZI</name>
<accession>A0AAV9XGY5</accession>
<sequence>MKTRLSVPVLILQAFFLTLVSALGPAIFLYVPVPANTASLRPLERNLVSLSIQARDFTTFAKTDLLKNFLGALSVNIRTHHTLRLGGAESDKTIYNPAGTITPEQYMNGNYGGSPQNVTIGPNYFAAIKGHYASSTKLIWTLNLRNVVNNWEAGISTAQGVLKYLGSQLEYFEIGNEADAYGLKGWRDQTWNVAEMALQWKWIAEQVQQFNQSVNFGAGAFANIPPNVIGNFDIPGVINAGIKGPNIPWYNMHLYPQSGCANAAVNLETLLRHDVLDNTLSGYIPQVAAAENAGAKFAMGETNSVSCSGRAGVSDTLASALWLVDYALLGASLGIRRAFFHTTPNGAYSAVIPKPYKQKTATYSGGFLPLAYGAYFVSEILSSENTLHVQPIQYGSDTDHSSYAIWDDKNNLKKLVFINLEMYNSSTGASNPAMPDSPVYPSTAARGSTRVFVATPWGLGEKLSLIRLQGPGSNAKSMVNVSDFTFSTEDGTVQSNVVDTILTVQADGFVIFDVNASEAVLIQHYSDVVANPHPTKSLSTPATTVVDGVTMITRGATSPPATSAGAGAPLISAIISIGLK</sequence>
<comment type="caution">
    <text evidence="2">The sequence shown here is derived from an EMBL/GenBank/DDBJ whole genome shotgun (WGS) entry which is preliminary data.</text>
</comment>
<evidence type="ECO:0000313" key="2">
    <source>
        <dbReference type="EMBL" id="KAK6541345.1"/>
    </source>
</evidence>
<reference evidence="2 3" key="1">
    <citation type="submission" date="2019-10" db="EMBL/GenBank/DDBJ databases">
        <authorList>
            <person name="Palmer J.M."/>
        </authorList>
    </citation>
    <scope>NUCLEOTIDE SEQUENCE [LARGE SCALE GENOMIC DNA]</scope>
    <source>
        <strain evidence="2 3">TWF694</strain>
    </source>
</reference>
<keyword evidence="3" id="KW-1185">Reference proteome</keyword>
<dbReference type="InterPro" id="IPR031728">
    <property type="entry name" value="GlcAase_C"/>
</dbReference>
<dbReference type="AlphaFoldDB" id="A0AAV9XGY5"/>
<feature type="domain" description="Beta-glucuronidase C-terminal" evidence="1">
    <location>
        <begin position="403"/>
        <end position="521"/>
    </location>
</feature>
<protein>
    <recommendedName>
        <fullName evidence="1">Beta-glucuronidase C-terminal domain-containing protein</fullName>
    </recommendedName>
</protein>
<dbReference type="InterPro" id="IPR017853">
    <property type="entry name" value="GH"/>
</dbReference>
<dbReference type="InterPro" id="IPR052974">
    <property type="entry name" value="GH79_Enzymes"/>
</dbReference>
<dbReference type="Gene3D" id="3.20.20.80">
    <property type="entry name" value="Glycosidases"/>
    <property type="match status" value="1"/>
</dbReference>
<dbReference type="Proteomes" id="UP001365542">
    <property type="component" value="Unassembled WGS sequence"/>
</dbReference>
<evidence type="ECO:0000313" key="3">
    <source>
        <dbReference type="Proteomes" id="UP001365542"/>
    </source>
</evidence>
<dbReference type="EMBL" id="JAVHJO010000003">
    <property type="protein sequence ID" value="KAK6541345.1"/>
    <property type="molecule type" value="Genomic_DNA"/>
</dbReference>
<proteinExistence type="predicted"/>
<gene>
    <name evidence="2" type="ORF">TWF694_007159</name>
</gene>
<dbReference type="PANTHER" id="PTHR36183">
    <property type="entry name" value="BETA-GLUCURONIDASE"/>
    <property type="match status" value="1"/>
</dbReference>
<dbReference type="PANTHER" id="PTHR36183:SF2">
    <property type="entry name" value="BETA-GLUCURONIDASE C-TERMINAL DOMAIN-CONTAINING PROTEIN"/>
    <property type="match status" value="1"/>
</dbReference>
<organism evidence="2 3">
    <name type="scientific">Orbilia ellipsospora</name>
    <dbReference type="NCBI Taxonomy" id="2528407"/>
    <lineage>
        <taxon>Eukaryota</taxon>
        <taxon>Fungi</taxon>
        <taxon>Dikarya</taxon>
        <taxon>Ascomycota</taxon>
        <taxon>Pezizomycotina</taxon>
        <taxon>Orbiliomycetes</taxon>
        <taxon>Orbiliales</taxon>
        <taxon>Orbiliaceae</taxon>
        <taxon>Orbilia</taxon>
    </lineage>
</organism>
<evidence type="ECO:0000259" key="1">
    <source>
        <dbReference type="Pfam" id="PF16862"/>
    </source>
</evidence>
<dbReference type="Pfam" id="PF16862">
    <property type="entry name" value="Glyco_hydro_79C"/>
    <property type="match status" value="1"/>
</dbReference>
<dbReference type="SUPFAM" id="SSF51445">
    <property type="entry name" value="(Trans)glycosidases"/>
    <property type="match status" value="1"/>
</dbReference>